<dbReference type="RefSeq" id="WP_180893716.1">
    <property type="nucleotide sequence ID" value="NZ_JACCKD010000005.1"/>
</dbReference>
<proteinExistence type="predicted"/>
<dbReference type="InterPro" id="IPR000415">
    <property type="entry name" value="Nitroreductase-like"/>
</dbReference>
<evidence type="ECO:0008006" key="4">
    <source>
        <dbReference type="Google" id="ProtNLM"/>
    </source>
</evidence>
<evidence type="ECO:0000313" key="2">
    <source>
        <dbReference type="EMBL" id="MBA0126895.1"/>
    </source>
</evidence>
<name>A0A838ACI2_9PSEU</name>
<comment type="caution">
    <text evidence="2">The sequence shown here is derived from an EMBL/GenBank/DDBJ whole genome shotgun (WGS) entry which is preliminary data.</text>
</comment>
<gene>
    <name evidence="2" type="ORF">H0B56_15195</name>
</gene>
<evidence type="ECO:0000256" key="1">
    <source>
        <dbReference type="SAM" id="MobiDB-lite"/>
    </source>
</evidence>
<dbReference type="Gene3D" id="3.40.109.10">
    <property type="entry name" value="NADH Oxidase"/>
    <property type="match status" value="1"/>
</dbReference>
<sequence>MTVTAPPLDRAQSQAGVHQWSPAEKGVLVRAACRSPYAEFATPWSVDFDGATAHVLQREHVRPVSHRDQMLACGAAGATLATAFRILGWHAYPELLPNALRPNIAVRLTASKRHRITRRDIALYAAIFHAVPTREPQDIAELPKSLTAELLACSVAGCTSVEVVSAGSREARRASVDSGLLVCTADDTTRDHLAAGFLMQILRLIAGSRGWATHLVTGRFSADKARRHRLHTDDVPQLVLQVGPSPADESGANGDIPSAAR</sequence>
<dbReference type="AlphaFoldDB" id="A0A838ACI2"/>
<evidence type="ECO:0000313" key="3">
    <source>
        <dbReference type="Proteomes" id="UP000582974"/>
    </source>
</evidence>
<organism evidence="2 3">
    <name type="scientific">Haloechinothrix aidingensis</name>
    <dbReference type="NCBI Taxonomy" id="2752311"/>
    <lineage>
        <taxon>Bacteria</taxon>
        <taxon>Bacillati</taxon>
        <taxon>Actinomycetota</taxon>
        <taxon>Actinomycetes</taxon>
        <taxon>Pseudonocardiales</taxon>
        <taxon>Pseudonocardiaceae</taxon>
        <taxon>Haloechinothrix</taxon>
    </lineage>
</organism>
<dbReference type="GO" id="GO:0016491">
    <property type="term" value="F:oxidoreductase activity"/>
    <property type="evidence" value="ECO:0007669"/>
    <property type="project" value="InterPro"/>
</dbReference>
<dbReference type="EMBL" id="JACCKD010000005">
    <property type="protein sequence ID" value="MBA0126895.1"/>
    <property type="molecule type" value="Genomic_DNA"/>
</dbReference>
<accession>A0A838ACI2</accession>
<dbReference type="Proteomes" id="UP000582974">
    <property type="component" value="Unassembled WGS sequence"/>
</dbReference>
<feature type="region of interest" description="Disordered" evidence="1">
    <location>
        <begin position="241"/>
        <end position="261"/>
    </location>
</feature>
<reference evidence="2 3" key="1">
    <citation type="submission" date="2020-07" db="EMBL/GenBank/DDBJ databases">
        <title>Genome of Haloechinothrix sp.</title>
        <authorList>
            <person name="Tang S.-K."/>
            <person name="Yang L."/>
            <person name="Zhu W.-Y."/>
        </authorList>
    </citation>
    <scope>NUCLEOTIDE SEQUENCE [LARGE SCALE GENOMIC DNA]</scope>
    <source>
        <strain evidence="2 3">YIM 98757</strain>
    </source>
</reference>
<protein>
    <recommendedName>
        <fullName evidence="4">Nitroreductase family protein</fullName>
    </recommendedName>
</protein>
<keyword evidence="3" id="KW-1185">Reference proteome</keyword>